<sequence length="170" mass="19315">MSRALAYYLVSGNIDEALSEITLSDVPDLTVQMCRRCLEKAEDEETLSNIEARDDIQFLLTQAGFANELLTLKSRGRAVQHILLHQVFKVRRDEIEDIRKGLDSVCLTELLMANEHCMKLVFPLTSDITYTANQVIDVIAADQHGSLPLKEKVVEWFGTYIKELEHGQYS</sequence>
<evidence type="ECO:0000313" key="1">
    <source>
        <dbReference type="Proteomes" id="UP000515163"/>
    </source>
</evidence>
<evidence type="ECO:0000313" key="2">
    <source>
        <dbReference type="RefSeq" id="XP_031551674.1"/>
    </source>
</evidence>
<organism evidence="1 2">
    <name type="scientific">Actinia tenebrosa</name>
    <name type="common">Australian red waratah sea anemone</name>
    <dbReference type="NCBI Taxonomy" id="6105"/>
    <lineage>
        <taxon>Eukaryota</taxon>
        <taxon>Metazoa</taxon>
        <taxon>Cnidaria</taxon>
        <taxon>Anthozoa</taxon>
        <taxon>Hexacorallia</taxon>
        <taxon>Actiniaria</taxon>
        <taxon>Actiniidae</taxon>
        <taxon>Actinia</taxon>
    </lineage>
</organism>
<dbReference type="RefSeq" id="XP_031551674.1">
    <property type="nucleotide sequence ID" value="XM_031695814.1"/>
</dbReference>
<proteinExistence type="predicted"/>
<dbReference type="GeneID" id="116288949"/>
<dbReference type="InParanoid" id="A0A6P8H5M7"/>
<protein>
    <submittedName>
        <fullName evidence="2">Uncharacterized protein LOC116288949</fullName>
    </submittedName>
</protein>
<accession>A0A6P8H5M7</accession>
<name>A0A6P8H5M7_ACTTE</name>
<keyword evidence="1" id="KW-1185">Reference proteome</keyword>
<reference evidence="2" key="1">
    <citation type="submission" date="2025-08" db="UniProtKB">
        <authorList>
            <consortium name="RefSeq"/>
        </authorList>
    </citation>
    <scope>IDENTIFICATION</scope>
    <source>
        <tissue evidence="2">Tentacle</tissue>
    </source>
</reference>
<dbReference type="KEGG" id="aten:116288949"/>
<gene>
    <name evidence="2" type="primary">LOC116288949</name>
</gene>
<dbReference type="OrthoDB" id="5989491at2759"/>
<dbReference type="AlphaFoldDB" id="A0A6P8H5M7"/>
<dbReference type="Proteomes" id="UP000515163">
    <property type="component" value="Unplaced"/>
</dbReference>